<keyword evidence="1" id="KW-0547">Nucleotide-binding</keyword>
<protein>
    <submittedName>
        <fullName evidence="1">ATP-binding protein</fullName>
    </submittedName>
</protein>
<proteinExistence type="predicted"/>
<dbReference type="InterPro" id="IPR036890">
    <property type="entry name" value="HATPase_C_sf"/>
</dbReference>
<evidence type="ECO:0000313" key="2">
    <source>
        <dbReference type="Proteomes" id="UP000448177"/>
    </source>
</evidence>
<accession>A0A844KDX2</accession>
<sequence>MKSVLITPEGIQKNLKNIKPLDAICEYIWNGFDAFATQVEVELNRNKMGLINMITIRDNGCGINYDELKYKFQPFNDSKKANASQKTNHTLPHGRKGIGRLTFFAFSQTARWDTVYRKDGDTYEYYISMNKDSLNQYDDNGEKLPCKVEKLTGTKVSFTQLESMEKEDIINKIKEEFFWFLELNKENDYKIIVDKECINYSDFVEHTENMDVSKYGCKETYDVRFVQWKQKLGNEYSRIYYLGSDNKERYKETTKLNKRADHFFHSVYIKSSYFDDFHFTNEEIEGQGDLFPNKCDDEYKILINGINTFLIKYRSRYLKEASDAYISKLIDDKLYPEFDTTNFIQAYQKKELDSLVGALYAAQPKIFTGLSNDNKKITLQLLRLIMDNGNKPELFKILQGVIELDEEERKELSSILEYSSLSNITKTIKLLCDRQKVIQALKEIVFNKEFNSYEVTHVQELVENHYWIFGEQYNLITSAEPDFELALKGMIKAETGMEEEIHIEHPDKNKEMDIYMLRQDRQGKVTENVVVELKRPKIKLGEKELSQVKKYMRVIKDTPRFNAGNVKWMFYLVGNEFDKSHYILGELESHKHLGEQHLVHCQDDGLTKIYVLKWSEIFDDYSKRHDFLMEHLKLEEKLWLETHESADEAVTDVKNNSATLSEAVIPKNQKIVC</sequence>
<dbReference type="Proteomes" id="UP000448177">
    <property type="component" value="Unassembled WGS sequence"/>
</dbReference>
<keyword evidence="1" id="KW-0067">ATP-binding</keyword>
<dbReference type="GeneID" id="303257641"/>
<dbReference type="Gene3D" id="3.30.565.10">
    <property type="entry name" value="Histidine kinase-like ATPase, C-terminal domain"/>
    <property type="match status" value="1"/>
</dbReference>
<gene>
    <name evidence="1" type="ORF">GMD21_06160</name>
</gene>
<dbReference type="GO" id="GO:0005524">
    <property type="term" value="F:ATP binding"/>
    <property type="evidence" value="ECO:0007669"/>
    <property type="project" value="UniProtKB-KW"/>
</dbReference>
<comment type="caution">
    <text evidence="1">The sequence shown here is derived from an EMBL/GenBank/DDBJ whole genome shotgun (WGS) entry which is preliminary data.</text>
</comment>
<dbReference type="EMBL" id="WNAF01000002">
    <property type="protein sequence ID" value="MTR76261.1"/>
    <property type="molecule type" value="Genomic_DNA"/>
</dbReference>
<dbReference type="RefSeq" id="WP_055156337.1">
    <property type="nucleotide sequence ID" value="NZ_JAJBOB010000015.1"/>
</dbReference>
<reference evidence="1 2" key="1">
    <citation type="journal article" date="2019" name="Nat. Med.">
        <title>A library of human gut bacterial isolates paired with longitudinal multiomics data enables mechanistic microbiome research.</title>
        <authorList>
            <person name="Poyet M."/>
            <person name="Groussin M."/>
            <person name="Gibbons S.M."/>
            <person name="Avila-Pacheco J."/>
            <person name="Jiang X."/>
            <person name="Kearney S.M."/>
            <person name="Perrotta A.R."/>
            <person name="Berdy B."/>
            <person name="Zhao S."/>
            <person name="Lieberman T.D."/>
            <person name="Swanson P.K."/>
            <person name="Smith M."/>
            <person name="Roesemann S."/>
            <person name="Alexander J.E."/>
            <person name="Rich S.A."/>
            <person name="Livny J."/>
            <person name="Vlamakis H."/>
            <person name="Clish C."/>
            <person name="Bullock K."/>
            <person name="Deik A."/>
            <person name="Scott J."/>
            <person name="Pierce K.A."/>
            <person name="Xavier R.J."/>
            <person name="Alm E.J."/>
        </authorList>
    </citation>
    <scope>NUCLEOTIDE SEQUENCE [LARGE SCALE GENOMIC DNA]</scope>
    <source>
        <strain evidence="1 2">BIOML-A1</strain>
    </source>
</reference>
<evidence type="ECO:0000313" key="1">
    <source>
        <dbReference type="EMBL" id="MTR76261.1"/>
    </source>
</evidence>
<name>A0A844KDX2_9FIRM</name>
<keyword evidence="2" id="KW-1185">Reference proteome</keyword>
<dbReference type="SUPFAM" id="SSF55874">
    <property type="entry name" value="ATPase domain of HSP90 chaperone/DNA topoisomerase II/histidine kinase"/>
    <property type="match status" value="1"/>
</dbReference>
<dbReference type="Pfam" id="PF13589">
    <property type="entry name" value="HATPase_c_3"/>
    <property type="match status" value="1"/>
</dbReference>
<dbReference type="AlphaFoldDB" id="A0A844KDX2"/>
<organism evidence="1 2">
    <name type="scientific">Mediterraneibacter faecis</name>
    <dbReference type="NCBI Taxonomy" id="592978"/>
    <lineage>
        <taxon>Bacteria</taxon>
        <taxon>Bacillati</taxon>
        <taxon>Bacillota</taxon>
        <taxon>Clostridia</taxon>
        <taxon>Lachnospirales</taxon>
        <taxon>Lachnospiraceae</taxon>
        <taxon>Mediterraneibacter</taxon>
    </lineage>
</organism>